<keyword evidence="1" id="KW-0805">Transcription regulation</keyword>
<proteinExistence type="predicted"/>
<dbReference type="PROSITE" id="PS50995">
    <property type="entry name" value="HTH_MARR_2"/>
    <property type="match status" value="1"/>
</dbReference>
<dbReference type="Proteomes" id="UP000518605">
    <property type="component" value="Unassembled WGS sequence"/>
</dbReference>
<gene>
    <name evidence="5" type="ORF">FHS16_001500</name>
</gene>
<dbReference type="Gene3D" id="1.10.10.10">
    <property type="entry name" value="Winged helix-like DNA-binding domain superfamily/Winged helix DNA-binding domain"/>
    <property type="match status" value="1"/>
</dbReference>
<keyword evidence="2 5" id="KW-0238">DNA-binding</keyword>
<reference evidence="5 6" key="1">
    <citation type="submission" date="2020-08" db="EMBL/GenBank/DDBJ databases">
        <title>Genomic Encyclopedia of Type Strains, Phase III (KMG-III): the genomes of soil and plant-associated and newly described type strains.</title>
        <authorList>
            <person name="Whitman W."/>
        </authorList>
    </citation>
    <scope>NUCLEOTIDE SEQUENCE [LARGE SCALE GENOMIC DNA]</scope>
    <source>
        <strain evidence="5 6">CECT 8234</strain>
    </source>
</reference>
<dbReference type="InterPro" id="IPR000835">
    <property type="entry name" value="HTH_MarR-typ"/>
</dbReference>
<evidence type="ECO:0000256" key="3">
    <source>
        <dbReference type="ARBA" id="ARBA00023163"/>
    </source>
</evidence>
<dbReference type="InterPro" id="IPR036388">
    <property type="entry name" value="WH-like_DNA-bd_sf"/>
</dbReference>
<dbReference type="Pfam" id="PF12802">
    <property type="entry name" value="MarR_2"/>
    <property type="match status" value="1"/>
</dbReference>
<dbReference type="PANTHER" id="PTHR33164:SF43">
    <property type="entry name" value="HTH-TYPE TRANSCRIPTIONAL REPRESSOR YETL"/>
    <property type="match status" value="1"/>
</dbReference>
<evidence type="ECO:0000256" key="2">
    <source>
        <dbReference type="ARBA" id="ARBA00023125"/>
    </source>
</evidence>
<dbReference type="GO" id="GO:0006950">
    <property type="term" value="P:response to stress"/>
    <property type="evidence" value="ECO:0007669"/>
    <property type="project" value="TreeGrafter"/>
</dbReference>
<evidence type="ECO:0000313" key="6">
    <source>
        <dbReference type="Proteomes" id="UP000518605"/>
    </source>
</evidence>
<evidence type="ECO:0000256" key="1">
    <source>
        <dbReference type="ARBA" id="ARBA00023015"/>
    </source>
</evidence>
<dbReference type="InterPro" id="IPR039422">
    <property type="entry name" value="MarR/SlyA-like"/>
</dbReference>
<dbReference type="AlphaFoldDB" id="A0A7W5C5B1"/>
<dbReference type="PRINTS" id="PR00598">
    <property type="entry name" value="HTHMARR"/>
</dbReference>
<protein>
    <submittedName>
        <fullName evidence="5">DNA-binding MarR family transcriptional regulator</fullName>
    </submittedName>
</protein>
<dbReference type="GO" id="GO:0003677">
    <property type="term" value="F:DNA binding"/>
    <property type="evidence" value="ECO:0007669"/>
    <property type="project" value="UniProtKB-KW"/>
</dbReference>
<comment type="caution">
    <text evidence="5">The sequence shown here is derived from an EMBL/GenBank/DDBJ whole genome shotgun (WGS) entry which is preliminary data.</text>
</comment>
<dbReference type="RefSeq" id="WP_183560405.1">
    <property type="nucleotide sequence ID" value="NZ_CBCSLB010000002.1"/>
</dbReference>
<dbReference type="CDD" id="cd00090">
    <property type="entry name" value="HTH_ARSR"/>
    <property type="match status" value="1"/>
</dbReference>
<dbReference type="SUPFAM" id="SSF46785">
    <property type="entry name" value="Winged helix' DNA-binding domain"/>
    <property type="match status" value="1"/>
</dbReference>
<dbReference type="InterPro" id="IPR036390">
    <property type="entry name" value="WH_DNA-bd_sf"/>
</dbReference>
<keyword evidence="6" id="KW-1185">Reference proteome</keyword>
<dbReference type="PANTHER" id="PTHR33164">
    <property type="entry name" value="TRANSCRIPTIONAL REGULATOR, MARR FAMILY"/>
    <property type="match status" value="1"/>
</dbReference>
<evidence type="ECO:0000259" key="4">
    <source>
        <dbReference type="PROSITE" id="PS50995"/>
    </source>
</evidence>
<keyword evidence="3" id="KW-0804">Transcription</keyword>
<dbReference type="InterPro" id="IPR011991">
    <property type="entry name" value="ArsR-like_HTH"/>
</dbReference>
<evidence type="ECO:0000313" key="5">
    <source>
        <dbReference type="EMBL" id="MBB3151457.1"/>
    </source>
</evidence>
<dbReference type="EMBL" id="JACHXW010000003">
    <property type="protein sequence ID" value="MBB3151457.1"/>
    <property type="molecule type" value="Genomic_DNA"/>
</dbReference>
<accession>A0A7W5C5B1</accession>
<feature type="domain" description="HTH marR-type" evidence="4">
    <location>
        <begin position="14"/>
        <end position="148"/>
    </location>
</feature>
<name>A0A7W5C5B1_9BACL</name>
<dbReference type="PROSITE" id="PS01117">
    <property type="entry name" value="HTH_MARR_1"/>
    <property type="match status" value="1"/>
</dbReference>
<sequence>MHFEHKDMSRGPLELKLGVQLNALISAAHALNVKTSAYFDSSIQPAAFHIVRWLYAHGPTSASELADSTAMDRSSVSRLVKQLERLGYVSRDGSPHDRRAILLTLTELGRKKTFEALREKENFFYERIAQWDNRQLEAFIEMLQAINGFEQTDNSL</sequence>
<dbReference type="InterPro" id="IPR023187">
    <property type="entry name" value="Tscrpt_reg_MarR-type_CS"/>
</dbReference>
<dbReference type="GO" id="GO:0003700">
    <property type="term" value="F:DNA-binding transcription factor activity"/>
    <property type="evidence" value="ECO:0007669"/>
    <property type="project" value="InterPro"/>
</dbReference>
<dbReference type="SMART" id="SM00347">
    <property type="entry name" value="HTH_MARR"/>
    <property type="match status" value="1"/>
</dbReference>
<organism evidence="5 6">
    <name type="scientific">Paenibacillus endophyticus</name>
    <dbReference type="NCBI Taxonomy" id="1294268"/>
    <lineage>
        <taxon>Bacteria</taxon>
        <taxon>Bacillati</taxon>
        <taxon>Bacillota</taxon>
        <taxon>Bacilli</taxon>
        <taxon>Bacillales</taxon>
        <taxon>Paenibacillaceae</taxon>
        <taxon>Paenibacillus</taxon>
    </lineage>
</organism>